<protein>
    <submittedName>
        <fullName evidence="2">Uncharacterized protein</fullName>
    </submittedName>
</protein>
<evidence type="ECO:0000256" key="1">
    <source>
        <dbReference type="SAM" id="Phobius"/>
    </source>
</evidence>
<dbReference type="AlphaFoldDB" id="A0A3E1IX76"/>
<comment type="caution">
    <text evidence="2">The sequence shown here is derived from an EMBL/GenBank/DDBJ whole genome shotgun (WGS) entry which is preliminary data.</text>
</comment>
<dbReference type="EMBL" id="LRTT01000001">
    <property type="protein sequence ID" value="RFD77577.1"/>
    <property type="molecule type" value="Genomic_DNA"/>
</dbReference>
<keyword evidence="1" id="KW-0812">Transmembrane</keyword>
<feature type="transmembrane region" description="Helical" evidence="1">
    <location>
        <begin position="61"/>
        <end position="82"/>
    </location>
</feature>
<evidence type="ECO:0000313" key="2">
    <source>
        <dbReference type="EMBL" id="RFD77577.1"/>
    </source>
</evidence>
<dbReference type="RefSeq" id="WP_101886467.1">
    <property type="nucleotide sequence ID" value="NZ_JASPAR010000005.1"/>
</dbReference>
<name>A0A3E1IX76_GARVA</name>
<sequence length="96" mass="10829">MLDFVRVGIRTAVITAIFVALGVLLAGLFKLFSIIPFPDVSLVTDAFSIAFWFLHRFAPPLVWTILFISSLIVFKFTVYVAYLVNLAASWVLEIFQ</sequence>
<proteinExistence type="predicted"/>
<feature type="transmembrane region" description="Helical" evidence="1">
    <location>
        <begin position="7"/>
        <end position="29"/>
    </location>
</feature>
<keyword evidence="1" id="KW-1133">Transmembrane helix</keyword>
<organism evidence="2 3">
    <name type="scientific">Gardnerella vaginalis</name>
    <dbReference type="NCBI Taxonomy" id="2702"/>
    <lineage>
        <taxon>Bacteria</taxon>
        <taxon>Bacillati</taxon>
        <taxon>Actinomycetota</taxon>
        <taxon>Actinomycetes</taxon>
        <taxon>Bifidobacteriales</taxon>
        <taxon>Bifidobacteriaceae</taxon>
        <taxon>Gardnerella</taxon>
    </lineage>
</organism>
<accession>A0A3E1IX76</accession>
<gene>
    <name evidence="2" type="ORF">AXE73_03020</name>
</gene>
<reference evidence="2 3" key="1">
    <citation type="submission" date="2016-02" db="EMBL/GenBank/DDBJ databases">
        <title>Gardnerella vaginalis Subgroups Defined by cpn60 Sequencing and Sialidase Activity in Isolates from Canada, Belgium and Kenya.</title>
        <authorList>
            <person name="Schellenberg J."/>
            <person name="Paramel Jayaprakash T."/>
            <person name="Withana Gamage N."/>
            <person name="Patterson M.H."/>
            <person name="Vaneechoutte M."/>
            <person name="Hill J.E."/>
        </authorList>
    </citation>
    <scope>NUCLEOTIDE SEQUENCE [LARGE SCALE GENOMIC DNA]</scope>
    <source>
        <strain evidence="2 3">N144</strain>
    </source>
</reference>
<evidence type="ECO:0000313" key="3">
    <source>
        <dbReference type="Proteomes" id="UP000258533"/>
    </source>
</evidence>
<keyword evidence="1" id="KW-0472">Membrane</keyword>
<dbReference type="Proteomes" id="UP000258533">
    <property type="component" value="Unassembled WGS sequence"/>
</dbReference>